<feature type="compositionally biased region" description="Polar residues" evidence="1">
    <location>
        <begin position="1"/>
        <end position="22"/>
    </location>
</feature>
<sequence length="140" mass="15379">MTMGGVSNETELQATPENTVQDAQLIGEKEVDRLAVKVKKMGNPRRPRTRLSSESAEGETDREMDSTDGSAKAIDKLCAGTDPEEVVADAQAKLKQRHATAVRHSVTEIVYACIVEKLTRLIFSLSACIAYQLFDFSQYA</sequence>
<proteinExistence type="predicted"/>
<gene>
    <name evidence="2" type="primary">Acey_s0527.g2964</name>
    <name evidence="2" type="ORF">Y032_0527g2964</name>
</gene>
<organism evidence="2 3">
    <name type="scientific">Ancylostoma ceylanicum</name>
    <dbReference type="NCBI Taxonomy" id="53326"/>
    <lineage>
        <taxon>Eukaryota</taxon>
        <taxon>Metazoa</taxon>
        <taxon>Ecdysozoa</taxon>
        <taxon>Nematoda</taxon>
        <taxon>Chromadorea</taxon>
        <taxon>Rhabditida</taxon>
        <taxon>Rhabditina</taxon>
        <taxon>Rhabditomorpha</taxon>
        <taxon>Strongyloidea</taxon>
        <taxon>Ancylostomatidae</taxon>
        <taxon>Ancylostomatinae</taxon>
        <taxon>Ancylostoma</taxon>
    </lineage>
</organism>
<comment type="caution">
    <text evidence="2">The sequence shown here is derived from an EMBL/GenBank/DDBJ whole genome shotgun (WGS) entry which is preliminary data.</text>
</comment>
<accession>A0A016WTJ9</accession>
<name>A0A016WTJ9_9BILA</name>
<dbReference type="Proteomes" id="UP000024635">
    <property type="component" value="Unassembled WGS sequence"/>
</dbReference>
<protein>
    <submittedName>
        <fullName evidence="2">Uncharacterized protein</fullName>
    </submittedName>
</protein>
<evidence type="ECO:0000313" key="3">
    <source>
        <dbReference type="Proteomes" id="UP000024635"/>
    </source>
</evidence>
<reference evidence="3" key="1">
    <citation type="journal article" date="2015" name="Nat. Genet.">
        <title>The genome and transcriptome of the zoonotic hookworm Ancylostoma ceylanicum identify infection-specific gene families.</title>
        <authorList>
            <person name="Schwarz E.M."/>
            <person name="Hu Y."/>
            <person name="Antoshechkin I."/>
            <person name="Miller M.M."/>
            <person name="Sternberg P.W."/>
            <person name="Aroian R.V."/>
        </authorList>
    </citation>
    <scope>NUCLEOTIDE SEQUENCE</scope>
    <source>
        <strain evidence="3">HY135</strain>
    </source>
</reference>
<dbReference type="OrthoDB" id="5905241at2759"/>
<evidence type="ECO:0000313" key="2">
    <source>
        <dbReference type="EMBL" id="EYC42547.1"/>
    </source>
</evidence>
<dbReference type="AlphaFoldDB" id="A0A016WTJ9"/>
<evidence type="ECO:0000256" key="1">
    <source>
        <dbReference type="SAM" id="MobiDB-lite"/>
    </source>
</evidence>
<feature type="region of interest" description="Disordered" evidence="1">
    <location>
        <begin position="1"/>
        <end position="70"/>
    </location>
</feature>
<dbReference type="EMBL" id="JARK01000127">
    <property type="protein sequence ID" value="EYC42547.1"/>
    <property type="molecule type" value="Genomic_DNA"/>
</dbReference>
<keyword evidence="3" id="KW-1185">Reference proteome</keyword>
<feature type="compositionally biased region" description="Basic residues" evidence="1">
    <location>
        <begin position="36"/>
        <end position="49"/>
    </location>
</feature>